<dbReference type="InterPro" id="IPR032013">
    <property type="entry name" value="DUF4795"/>
</dbReference>
<dbReference type="Pfam" id="PF16043">
    <property type="entry name" value="DUF4795"/>
    <property type="match status" value="1"/>
</dbReference>
<feature type="non-terminal residue" evidence="3">
    <location>
        <position position="1"/>
    </location>
</feature>
<organism evidence="3 4">
    <name type="scientific">Nestor notabilis</name>
    <name type="common">Kea</name>
    <dbReference type="NCBI Taxonomy" id="176057"/>
    <lineage>
        <taxon>Eukaryota</taxon>
        <taxon>Metazoa</taxon>
        <taxon>Chordata</taxon>
        <taxon>Craniata</taxon>
        <taxon>Vertebrata</taxon>
        <taxon>Euteleostomi</taxon>
        <taxon>Archelosauria</taxon>
        <taxon>Archosauria</taxon>
        <taxon>Dinosauria</taxon>
        <taxon>Saurischia</taxon>
        <taxon>Theropoda</taxon>
        <taxon>Coelurosauria</taxon>
        <taxon>Aves</taxon>
        <taxon>Neognathae</taxon>
        <taxon>Neoaves</taxon>
        <taxon>Telluraves</taxon>
        <taxon>Australaves</taxon>
        <taxon>Psittaciformes</taxon>
        <taxon>Psittacidae</taxon>
        <taxon>Nestor</taxon>
    </lineage>
</organism>
<dbReference type="Proteomes" id="UP000053840">
    <property type="component" value="Unassembled WGS sequence"/>
</dbReference>
<protein>
    <submittedName>
        <fullName evidence="3">Glutamine-rich protein 2</fullName>
    </submittedName>
</protein>
<feature type="non-terminal residue" evidence="3">
    <location>
        <position position="183"/>
    </location>
</feature>
<gene>
    <name evidence="3" type="ORF">N333_06951</name>
</gene>
<proteinExistence type="predicted"/>
<evidence type="ECO:0000259" key="2">
    <source>
        <dbReference type="Pfam" id="PF16043"/>
    </source>
</evidence>
<keyword evidence="4" id="KW-1185">Reference proteome</keyword>
<feature type="domain" description="DUF4795" evidence="2">
    <location>
        <begin position="1"/>
        <end position="182"/>
    </location>
</feature>
<evidence type="ECO:0000313" key="3">
    <source>
        <dbReference type="EMBL" id="KFQ45368.1"/>
    </source>
</evidence>
<dbReference type="PANTHER" id="PTHR46766">
    <property type="entry name" value="GLUTAMINE-RICH PROTEIN 2"/>
    <property type="match status" value="1"/>
</dbReference>
<sequence>DQEVLKRIQAAILQVQGEYEKLSSVTGSLLDDSRQQQKDIEGLFQSMERLEKEKADKEDLELGMDEKADKDALASKVSRAQFEASLELLTERNQEVLSRVTGQEQGLHEIQQQLREEMASKLDRLELGPFQQQLNEHWKSSLEQLKETTPPMEADEAAGIRKQLLADFQCLSCDRQLSMRVPG</sequence>
<evidence type="ECO:0000313" key="4">
    <source>
        <dbReference type="Proteomes" id="UP000053840"/>
    </source>
</evidence>
<keyword evidence="1" id="KW-0175">Coiled coil</keyword>
<dbReference type="AlphaFoldDB" id="A0A091RSB8"/>
<dbReference type="PANTHER" id="PTHR46766:SF1">
    <property type="entry name" value="GLUTAMINE-RICH PROTEIN 2"/>
    <property type="match status" value="1"/>
</dbReference>
<feature type="coiled-coil region" evidence="1">
    <location>
        <begin position="33"/>
        <end position="70"/>
    </location>
</feature>
<reference evidence="3 4" key="1">
    <citation type="submission" date="2014-04" db="EMBL/GenBank/DDBJ databases">
        <title>Genome evolution of avian class.</title>
        <authorList>
            <person name="Zhang G."/>
            <person name="Li C."/>
        </authorList>
    </citation>
    <scope>NUCLEOTIDE SEQUENCE [LARGE SCALE GENOMIC DNA]</scope>
    <source>
        <strain evidence="3">BGI_N333</strain>
    </source>
</reference>
<evidence type="ECO:0000256" key="1">
    <source>
        <dbReference type="SAM" id="Coils"/>
    </source>
</evidence>
<dbReference type="EMBL" id="KK931688">
    <property type="protein sequence ID" value="KFQ45368.1"/>
    <property type="molecule type" value="Genomic_DNA"/>
</dbReference>
<accession>A0A091RSB8</accession>
<name>A0A091RSB8_NESNO</name>